<feature type="region of interest" description="Disordered" evidence="2">
    <location>
        <begin position="1105"/>
        <end position="1139"/>
    </location>
</feature>
<feature type="binding site" evidence="1">
    <location>
        <begin position="983"/>
        <end position="990"/>
    </location>
    <ligand>
        <name>ATP</name>
        <dbReference type="ChEBI" id="CHEBI:30616"/>
    </ligand>
</feature>
<dbReference type="PROSITE" id="PS50067">
    <property type="entry name" value="KINESIN_MOTOR_2"/>
    <property type="match status" value="1"/>
</dbReference>
<feature type="compositionally biased region" description="Low complexity" evidence="2">
    <location>
        <begin position="425"/>
        <end position="454"/>
    </location>
</feature>
<reference evidence="4 5" key="1">
    <citation type="journal article" date="2021" name="MBio">
        <title>A New Model Trypanosomatid, Novymonas esmeraldas: Genomic Perception of Its 'Candidatus Pandoraea novymonadis' Endosymbiont.</title>
        <authorList>
            <person name="Zakharova A."/>
            <person name="Saura A."/>
            <person name="Butenko A."/>
            <person name="Podesvova L."/>
            <person name="Warmusova S."/>
            <person name="Kostygov A.Y."/>
            <person name="Nenarokova A."/>
            <person name="Lukes J."/>
            <person name="Opperdoes F.R."/>
            <person name="Yurchenko V."/>
        </authorList>
    </citation>
    <scope>NUCLEOTIDE SEQUENCE [LARGE SCALE GENOMIC DNA]</scope>
    <source>
        <strain evidence="4 5">E262AT.01</strain>
    </source>
</reference>
<feature type="compositionally biased region" description="Low complexity" evidence="2">
    <location>
        <begin position="405"/>
        <end position="415"/>
    </location>
</feature>
<keyword evidence="1" id="KW-0505">Motor protein</keyword>
<evidence type="ECO:0000313" key="4">
    <source>
        <dbReference type="EMBL" id="KAK7198607.1"/>
    </source>
</evidence>
<evidence type="ECO:0000313" key="5">
    <source>
        <dbReference type="Proteomes" id="UP001430356"/>
    </source>
</evidence>
<feature type="region of interest" description="Disordered" evidence="2">
    <location>
        <begin position="1396"/>
        <end position="1480"/>
    </location>
</feature>
<dbReference type="SMART" id="SM00129">
    <property type="entry name" value="KISc"/>
    <property type="match status" value="1"/>
</dbReference>
<feature type="region of interest" description="Disordered" evidence="2">
    <location>
        <begin position="687"/>
        <end position="712"/>
    </location>
</feature>
<dbReference type="GO" id="GO:0016887">
    <property type="term" value="F:ATP hydrolysis activity"/>
    <property type="evidence" value="ECO:0007669"/>
    <property type="project" value="TreeGrafter"/>
</dbReference>
<dbReference type="GO" id="GO:0007018">
    <property type="term" value="P:microtubule-based movement"/>
    <property type="evidence" value="ECO:0007669"/>
    <property type="project" value="InterPro"/>
</dbReference>
<dbReference type="InterPro" id="IPR036961">
    <property type="entry name" value="Kinesin_motor_dom_sf"/>
</dbReference>
<dbReference type="GO" id="GO:0003777">
    <property type="term" value="F:microtubule motor activity"/>
    <property type="evidence" value="ECO:0007669"/>
    <property type="project" value="InterPro"/>
</dbReference>
<feature type="region of interest" description="Disordered" evidence="2">
    <location>
        <begin position="253"/>
        <end position="285"/>
    </location>
</feature>
<feature type="region of interest" description="Disordered" evidence="2">
    <location>
        <begin position="514"/>
        <end position="544"/>
    </location>
</feature>
<accession>A0AAW0EYP1</accession>
<feature type="compositionally biased region" description="Polar residues" evidence="2">
    <location>
        <begin position="253"/>
        <end position="265"/>
    </location>
</feature>
<feature type="compositionally biased region" description="Polar residues" evidence="2">
    <location>
        <begin position="1430"/>
        <end position="1443"/>
    </location>
</feature>
<comment type="caution">
    <text evidence="4">The sequence shown here is derived from an EMBL/GenBank/DDBJ whole genome shotgun (WGS) entry which is preliminary data.</text>
</comment>
<dbReference type="InterPro" id="IPR027640">
    <property type="entry name" value="Kinesin-like_fam"/>
</dbReference>
<dbReference type="GO" id="GO:0005524">
    <property type="term" value="F:ATP binding"/>
    <property type="evidence" value="ECO:0007669"/>
    <property type="project" value="UniProtKB-UniRule"/>
</dbReference>
<dbReference type="GO" id="GO:0005874">
    <property type="term" value="C:microtubule"/>
    <property type="evidence" value="ECO:0007669"/>
    <property type="project" value="TreeGrafter"/>
</dbReference>
<dbReference type="PANTHER" id="PTHR24115:SF932">
    <property type="entry name" value="KINESIN-LIKE PROTEIN KLP-19"/>
    <property type="match status" value="1"/>
</dbReference>
<sequence length="1560" mass="162811">MASISKANLAVVDEDARKCYNFILDTANCDVLTLNNLMQMVAAVSLEQQAHDHELIASGGASALRRSVAGVPRRQTRTVTPQFGHGATAAYEYLVLPLSGAPPPQRQGRRDSASANLVAVELGEFDIFNGRDPLNNGSVTVASLLLRSTAPLRIVRRRSVAWEGRRGDGTSQPLPPSSVVAVVPDITLSAPSQAAEVPPRSAASAAVALSGRSVATTLTSQVFHVESTDSNGGHDTRSSENEDSTIFFMNTAASDSPTESDTVSFATEHATESGARQPPTSATPRSEFSIEFCDSADHHTNQDAASHRSITTATAAQQRPAGAAVHRNVLATTTTIVSAQSRVVAAVAGSPTTRVGAPSTARERFNAHLDRAQRQREIMTARERPTAAVTTANGGTASAAVATLAAPPGSGAAPSHTKTPASSEQQQQQQQQQQSRRRTQQQQQQHPPAASSSADTAPRKTKKKKSTHAGGNEDANAAASGKGKKKKKKKQQQQHSDSVLLICPAAPTAALHPAATASWAQSPTDAPLSPPPSPQEMPLPDTAAAPTEREMELASLVQHLERSVQRLLAQSHTATSRITCLRGALEHTQQELRAVHESHCTALLQLNVCAAHMGRRSAPPQSQCDDGARSPSPVGAAPTSEFVSLASDAPRRSCTAQPLPCPAATEDAVHAAHHPAGEDIAVAAQESPTVDAAPPSPRPQPLAQQQSDAKDAHVGLAPDAVQESSPAAAVPLSLTSTAVADVCGLSCVGGDSTVTAPLPTDVPSLHDLTADEARALLKQMGYIHHNRLLRRENALLMRKLRSLDVAAATTWPPVLPQPARRSGAAPRGDGAVHGRATAHPPRRAQLTQRLHRLVRIRPIPPVAVGDAMVGVTADVLLQWDDEEARLQVWTPVAAAAAAADSDDGGCGALTQTVSMADVCVVGPPLPQSVATVAATAAAATASSGLALRLAAAAQQRALYDEHVAPLAARMVRGGESGTVLAYGASGSGKTYTLFGDCGSGRDGGVCVLPDAAGLVPRAIHAILEQLHETAVGEELLLRSLYASRHDTDLLAAVAAAGRRAGGGGQLHAAPVYDLRCTMVAVDGDRVFDLLAPRVKMPVYEELEVTTATSPSAGAPQRTGGEAGRRRGVTDTLPSTARTAHRRVAGHAYVSPECACTSTKEGNAELAGVAAITFNTLDAGLDLVRRGLENHERRLAAPHAVSGGSHVIYTLTLTQQVWGSQDAPAADAAMADRHDGSITSAAEMEEAEASAQHDYLRQRIVKSVTSRLVVADLAGLARLSRTGDAGDERPGAEAAVQESLAALSDVMAALHGGRGGGVSAPHVPFHAHILTHLLREALVTATRCVVLGCVALSEAPMRALLRRPLHITFDAHVEAAEAAVVTHDDRVARFWRTAIERLQSPPTQQQQQRRRTQPKQKSSCPAAASPRVRKSSGTASHARTTGVPSATAKPCIDRDGAQRGSQELAAPVSNGGSRRASAASPRVLSARRGSLDSACLAAVHATVAAEGDAMLGEEEVEEGHSSEHQHAADGVDLVGDAAATTSVMWVTPRETLSTLIFLSRV</sequence>
<dbReference type="PRINTS" id="PR00380">
    <property type="entry name" value="KINESINHEAVY"/>
</dbReference>
<dbReference type="Proteomes" id="UP001430356">
    <property type="component" value="Unassembled WGS sequence"/>
</dbReference>
<feature type="region of interest" description="Disordered" evidence="2">
    <location>
        <begin position="405"/>
        <end position="497"/>
    </location>
</feature>
<dbReference type="GO" id="GO:0008017">
    <property type="term" value="F:microtubule binding"/>
    <property type="evidence" value="ECO:0007669"/>
    <property type="project" value="InterPro"/>
</dbReference>
<evidence type="ECO:0000259" key="3">
    <source>
        <dbReference type="PROSITE" id="PS50067"/>
    </source>
</evidence>
<keyword evidence="5" id="KW-1185">Reference proteome</keyword>
<dbReference type="InterPro" id="IPR001752">
    <property type="entry name" value="Kinesin_motor_dom"/>
</dbReference>
<dbReference type="InterPro" id="IPR027417">
    <property type="entry name" value="P-loop_NTPase"/>
</dbReference>
<protein>
    <submittedName>
        <fullName evidence="4">Kinesin motor domain containing protein</fullName>
    </submittedName>
</protein>
<proteinExistence type="inferred from homology"/>
<keyword evidence="1" id="KW-0067">ATP-binding</keyword>
<keyword evidence="1" id="KW-0547">Nucleotide-binding</keyword>
<organism evidence="4 5">
    <name type="scientific">Novymonas esmeraldas</name>
    <dbReference type="NCBI Taxonomy" id="1808958"/>
    <lineage>
        <taxon>Eukaryota</taxon>
        <taxon>Discoba</taxon>
        <taxon>Euglenozoa</taxon>
        <taxon>Kinetoplastea</taxon>
        <taxon>Metakinetoplastina</taxon>
        <taxon>Trypanosomatida</taxon>
        <taxon>Trypanosomatidae</taxon>
        <taxon>Novymonas</taxon>
    </lineage>
</organism>
<dbReference type="PANTHER" id="PTHR24115">
    <property type="entry name" value="KINESIN-RELATED"/>
    <property type="match status" value="1"/>
</dbReference>
<gene>
    <name evidence="4" type="ORF">NESM_000823800</name>
</gene>
<feature type="region of interest" description="Disordered" evidence="2">
    <location>
        <begin position="615"/>
        <end position="638"/>
    </location>
</feature>
<dbReference type="Gene3D" id="3.40.850.10">
    <property type="entry name" value="Kinesin motor domain"/>
    <property type="match status" value="1"/>
</dbReference>
<evidence type="ECO:0000256" key="1">
    <source>
        <dbReference type="PROSITE-ProRule" id="PRU00283"/>
    </source>
</evidence>
<comment type="similarity">
    <text evidence="1">Belongs to the TRAFAC class myosin-kinesin ATPase superfamily. Kinesin family.</text>
</comment>
<dbReference type="Pfam" id="PF00225">
    <property type="entry name" value="Kinesin"/>
    <property type="match status" value="2"/>
</dbReference>
<feature type="compositionally biased region" description="Low complexity" evidence="2">
    <location>
        <begin position="514"/>
        <end position="527"/>
    </location>
</feature>
<dbReference type="GO" id="GO:0005871">
    <property type="term" value="C:kinesin complex"/>
    <property type="evidence" value="ECO:0007669"/>
    <property type="project" value="TreeGrafter"/>
</dbReference>
<feature type="compositionally biased region" description="Pro residues" evidence="2">
    <location>
        <begin position="528"/>
        <end position="537"/>
    </location>
</feature>
<feature type="region of interest" description="Disordered" evidence="2">
    <location>
        <begin position="814"/>
        <end position="840"/>
    </location>
</feature>
<evidence type="ECO:0000256" key="2">
    <source>
        <dbReference type="SAM" id="MobiDB-lite"/>
    </source>
</evidence>
<name>A0AAW0EYP1_9TRYP</name>
<feature type="compositionally biased region" description="Basic residues" evidence="2">
    <location>
        <begin position="482"/>
        <end position="492"/>
    </location>
</feature>
<dbReference type="SUPFAM" id="SSF52540">
    <property type="entry name" value="P-loop containing nucleoside triphosphate hydrolases"/>
    <property type="match status" value="1"/>
</dbReference>
<feature type="domain" description="Kinesin motor" evidence="3">
    <location>
        <begin position="849"/>
        <end position="1380"/>
    </location>
</feature>
<dbReference type="EMBL" id="JAECZO010000162">
    <property type="protein sequence ID" value="KAK7198607.1"/>
    <property type="molecule type" value="Genomic_DNA"/>
</dbReference>